<evidence type="ECO:0000313" key="2">
    <source>
        <dbReference type="Proteomes" id="UP000323594"/>
    </source>
</evidence>
<dbReference type="AlphaFoldDB" id="A0AAE6IUI1"/>
<name>A0AAE6IUI1_TREPH</name>
<accession>A0AAE6IUI1</accession>
<proteinExistence type="predicted"/>
<dbReference type="Proteomes" id="UP000323594">
    <property type="component" value="Chromosome"/>
</dbReference>
<organism evidence="1 2">
    <name type="scientific">Treponema phagedenis</name>
    <dbReference type="NCBI Taxonomy" id="162"/>
    <lineage>
        <taxon>Bacteria</taxon>
        <taxon>Pseudomonadati</taxon>
        <taxon>Spirochaetota</taxon>
        <taxon>Spirochaetia</taxon>
        <taxon>Spirochaetales</taxon>
        <taxon>Treponemataceae</taxon>
        <taxon>Treponema</taxon>
    </lineage>
</organism>
<reference evidence="1 2" key="1">
    <citation type="submission" date="2019-08" db="EMBL/GenBank/DDBJ databases">
        <authorList>
            <person name="Kuhnert P."/>
        </authorList>
    </citation>
    <scope>NUCLEOTIDE SEQUENCE [LARGE SCALE GENOMIC DNA]</scope>
    <source>
        <strain evidence="1 2">B36.5</strain>
    </source>
</reference>
<sequence length="155" mass="17931">MSDGKFLKTEGLTFIGAGKIMYNKLPYDFNIPHLHFLVIKHDQSTYEAVNIEFQLFAMSDTAEKSIAELISLTTSYILTVVTKGRGFTEFMEIAMERSMDNYWAAYRRIENESNKELEDSIFKEMQQVYIDKANEFLVGTFTSLIPSSFARYDQL</sequence>
<gene>
    <name evidence="1" type="ORF">FUT82_09275</name>
</gene>
<dbReference type="EMBL" id="CP042817">
    <property type="protein sequence ID" value="QEJ98171.1"/>
    <property type="molecule type" value="Genomic_DNA"/>
</dbReference>
<evidence type="ECO:0000313" key="1">
    <source>
        <dbReference type="EMBL" id="QEJ98171.1"/>
    </source>
</evidence>
<dbReference type="RefSeq" id="WP_148878931.1">
    <property type="nucleotide sequence ID" value="NZ_CP042813.1"/>
</dbReference>
<protein>
    <submittedName>
        <fullName evidence="1">Uncharacterized protein</fullName>
    </submittedName>
</protein>